<evidence type="ECO:0008006" key="6">
    <source>
        <dbReference type="Google" id="ProtNLM"/>
    </source>
</evidence>
<dbReference type="SUPFAM" id="SSF51905">
    <property type="entry name" value="FAD/NAD(P)-binding domain"/>
    <property type="match status" value="1"/>
</dbReference>
<dbReference type="EMBL" id="KN847521">
    <property type="protein sequence ID" value="KIV94414.1"/>
    <property type="molecule type" value="Genomic_DNA"/>
</dbReference>
<evidence type="ECO:0000256" key="2">
    <source>
        <dbReference type="ARBA" id="ARBA00022827"/>
    </source>
</evidence>
<accession>A0A0D1ZKI3</accession>
<evidence type="ECO:0000313" key="4">
    <source>
        <dbReference type="EMBL" id="KIV94414.1"/>
    </source>
</evidence>
<dbReference type="Pfam" id="PF13738">
    <property type="entry name" value="Pyr_redox_3"/>
    <property type="match status" value="1"/>
</dbReference>
<evidence type="ECO:0000256" key="1">
    <source>
        <dbReference type="ARBA" id="ARBA00022630"/>
    </source>
</evidence>
<dbReference type="RefSeq" id="XP_016225988.1">
    <property type="nucleotide sequence ID" value="XM_016366470.1"/>
</dbReference>
<name>A0A0D1ZKI3_EXOME</name>
<dbReference type="STRING" id="212818.A0A0D1ZKI3"/>
<dbReference type="Gene3D" id="3.50.50.60">
    <property type="entry name" value="FAD/NAD(P)-binding domain"/>
    <property type="match status" value="1"/>
</dbReference>
<dbReference type="OMA" id="KQYHVTH"/>
<dbReference type="PANTHER" id="PTHR23023">
    <property type="entry name" value="DIMETHYLANILINE MONOOXYGENASE"/>
    <property type="match status" value="1"/>
</dbReference>
<gene>
    <name evidence="4" type="ORF">PV10_02181</name>
</gene>
<keyword evidence="5" id="KW-1185">Reference proteome</keyword>
<dbReference type="Proteomes" id="UP000054302">
    <property type="component" value="Unassembled WGS sequence"/>
</dbReference>
<evidence type="ECO:0000256" key="3">
    <source>
        <dbReference type="ARBA" id="ARBA00023002"/>
    </source>
</evidence>
<keyword evidence="1" id="KW-0285">Flavoprotein</keyword>
<organism evidence="4 5">
    <name type="scientific">Exophiala mesophila</name>
    <name type="common">Black yeast-like fungus</name>
    <dbReference type="NCBI Taxonomy" id="212818"/>
    <lineage>
        <taxon>Eukaryota</taxon>
        <taxon>Fungi</taxon>
        <taxon>Dikarya</taxon>
        <taxon>Ascomycota</taxon>
        <taxon>Pezizomycotina</taxon>
        <taxon>Eurotiomycetes</taxon>
        <taxon>Chaetothyriomycetidae</taxon>
        <taxon>Chaetothyriales</taxon>
        <taxon>Herpotrichiellaceae</taxon>
        <taxon>Exophiala</taxon>
    </lineage>
</organism>
<dbReference type="InterPro" id="IPR050346">
    <property type="entry name" value="FMO-like"/>
</dbReference>
<dbReference type="OrthoDB" id="2915840at2759"/>
<dbReference type="GO" id="GO:0016491">
    <property type="term" value="F:oxidoreductase activity"/>
    <property type="evidence" value="ECO:0007669"/>
    <property type="project" value="UniProtKB-KW"/>
</dbReference>
<dbReference type="GeneID" id="27320026"/>
<keyword evidence="3" id="KW-0560">Oxidoreductase</keyword>
<dbReference type="InterPro" id="IPR036188">
    <property type="entry name" value="FAD/NAD-bd_sf"/>
</dbReference>
<evidence type="ECO:0000313" key="5">
    <source>
        <dbReference type="Proteomes" id="UP000054302"/>
    </source>
</evidence>
<sequence>MEQLDLVVVGAGCYGLAAAKQYLSQHPSASLAIIETSSSLGGVWATERLYPGLKSNNLLGTYEYADFPMTTERFGVRPREHVPGSVIHEYMEAYAENFGIAKCLRLNTKVIAAEHLPEGGWVLEVRDSGDEAGQVVKLSTQRLILATGLTSDPFMPHIQGQEDYDRPLFHIKDLQKHKDTLVPGKRVTVFGGTKTAWDAVYTYATRGVHVDWIIRPSGHGPAWMSPPFVTPFKKWLEKLVNTRLLHWFAPCIWAQDSGYNAIRWFYHRTPIGRAITNGFWNTIANDVINLMGFEKHPECAKLKPTAEALFTGTSFSILNYDTDFFEPIRNGTVKIYQADLSHLSEGKVHLDDAEETVLDSDAFLCLTGWKQKPRLKFLPEGIDRKIGLSYAPTTADKQCGPDECLAAQTDLIERADAEIQVRFPRLKVPMKFNPNYVPLTQTKAFKQDPSTEAQTETTGSSSLTTFMLYHFMVPGTAEFLRTKDFAVAGGLQNFSNITTAHIQGLWISAFFDGKLARDPSSAVTPNDVDSENVKGEHAKTMTLDEVHWQTVLHNRFGKWRYPNDTGARHPDFVFEALQYMDMLMVDLGLKVHRKGGWFREITDPYGPEDYRNINEEFDALFEKK</sequence>
<reference evidence="4 5" key="1">
    <citation type="submission" date="2015-01" db="EMBL/GenBank/DDBJ databases">
        <title>The Genome Sequence of Exophiala mesophila CBS40295.</title>
        <authorList>
            <consortium name="The Broad Institute Genomics Platform"/>
            <person name="Cuomo C."/>
            <person name="de Hoog S."/>
            <person name="Gorbushina A."/>
            <person name="Stielow B."/>
            <person name="Teixiera M."/>
            <person name="Abouelleil A."/>
            <person name="Chapman S.B."/>
            <person name="Priest M."/>
            <person name="Young S.K."/>
            <person name="Wortman J."/>
            <person name="Nusbaum C."/>
            <person name="Birren B."/>
        </authorList>
    </citation>
    <scope>NUCLEOTIDE SEQUENCE [LARGE SCALE GENOMIC DNA]</scope>
    <source>
        <strain evidence="4 5">CBS 40295</strain>
    </source>
</reference>
<dbReference type="HOGENOM" id="CLU_019225_1_0_1"/>
<protein>
    <recommendedName>
        <fullName evidence="6">L-ornithine N(5)-oxygenase</fullName>
    </recommendedName>
</protein>
<dbReference type="FunFam" id="3.50.50.60:FF:000258">
    <property type="entry name" value="Flavin-binding monooxygenase-like protein (AFU_orthologue AFUA_6G01900)"/>
    <property type="match status" value="1"/>
</dbReference>
<proteinExistence type="predicted"/>
<dbReference type="AlphaFoldDB" id="A0A0D1ZKI3"/>
<dbReference type="VEuPathDB" id="FungiDB:PV10_02181"/>
<keyword evidence="2" id="KW-0274">FAD</keyword>